<accession>A0ABV7ZQP2</accession>
<dbReference type="EMBL" id="JBHRZN010000001">
    <property type="protein sequence ID" value="MFC3849480.1"/>
    <property type="molecule type" value="Genomic_DNA"/>
</dbReference>
<evidence type="ECO:0000313" key="2">
    <source>
        <dbReference type="EMBL" id="MFC3849480.1"/>
    </source>
</evidence>
<dbReference type="Proteomes" id="UP001595751">
    <property type="component" value="Unassembled WGS sequence"/>
</dbReference>
<feature type="region of interest" description="Disordered" evidence="1">
    <location>
        <begin position="1"/>
        <end position="42"/>
    </location>
</feature>
<name>A0ABV7ZQP2_9CORY</name>
<protein>
    <submittedName>
        <fullName evidence="2">DUF488 domain-containing protein</fullName>
    </submittedName>
</protein>
<dbReference type="RefSeq" id="WP_377748399.1">
    <property type="nucleotide sequence ID" value="NZ_CP047211.1"/>
</dbReference>
<dbReference type="PANTHER" id="PTHR36849:SF1">
    <property type="entry name" value="CYTOPLASMIC PROTEIN"/>
    <property type="match status" value="1"/>
</dbReference>
<organism evidence="2 3">
    <name type="scientific">Corynebacterium hansenii</name>
    <dbReference type="NCBI Taxonomy" id="394964"/>
    <lineage>
        <taxon>Bacteria</taxon>
        <taxon>Bacillati</taxon>
        <taxon>Actinomycetota</taxon>
        <taxon>Actinomycetes</taxon>
        <taxon>Mycobacteriales</taxon>
        <taxon>Corynebacteriaceae</taxon>
        <taxon>Corynebacterium</taxon>
    </lineage>
</organism>
<gene>
    <name evidence="2" type="ORF">ACFORJ_04790</name>
</gene>
<dbReference type="PANTHER" id="PTHR36849">
    <property type="entry name" value="CYTOPLASMIC PROTEIN-RELATED"/>
    <property type="match status" value="1"/>
</dbReference>
<evidence type="ECO:0000313" key="3">
    <source>
        <dbReference type="Proteomes" id="UP001595751"/>
    </source>
</evidence>
<sequence>MGDSTRETSAGEASGDAGGGSIRTAKIHDLRSGADGAGGGRTVLVDRLWPRGVAKDDVDLDDWFKDVAPSPDLRKWFGHDPDKFGGFADRYRHELDERAKRIPESRRGSGDEGAGSGSGNDVAADGADSEAAELAELIRAAGAATVAKPLILVYAAKDRDHNHALVLAEWLRGEVD</sequence>
<dbReference type="InterPro" id="IPR052552">
    <property type="entry name" value="YeaO-like"/>
</dbReference>
<feature type="compositionally biased region" description="Basic and acidic residues" evidence="1">
    <location>
        <begin position="98"/>
        <end position="110"/>
    </location>
</feature>
<comment type="caution">
    <text evidence="2">The sequence shown here is derived from an EMBL/GenBank/DDBJ whole genome shotgun (WGS) entry which is preliminary data.</text>
</comment>
<feature type="region of interest" description="Disordered" evidence="1">
    <location>
        <begin position="98"/>
        <end position="126"/>
    </location>
</feature>
<reference evidence="3" key="1">
    <citation type="journal article" date="2019" name="Int. J. Syst. Evol. Microbiol.">
        <title>The Global Catalogue of Microorganisms (GCM) 10K type strain sequencing project: providing services to taxonomists for standard genome sequencing and annotation.</title>
        <authorList>
            <consortium name="The Broad Institute Genomics Platform"/>
            <consortium name="The Broad Institute Genome Sequencing Center for Infectious Disease"/>
            <person name="Wu L."/>
            <person name="Ma J."/>
        </authorList>
    </citation>
    <scope>NUCLEOTIDE SEQUENCE [LARGE SCALE GENOMIC DNA]</scope>
    <source>
        <strain evidence="3">CCUG 53252</strain>
    </source>
</reference>
<keyword evidence="3" id="KW-1185">Reference proteome</keyword>
<evidence type="ECO:0000256" key="1">
    <source>
        <dbReference type="SAM" id="MobiDB-lite"/>
    </source>
</evidence>
<proteinExistence type="predicted"/>
<dbReference type="Pfam" id="PF22752">
    <property type="entry name" value="DUF488-N3i"/>
    <property type="match status" value="1"/>
</dbReference>